<dbReference type="SUPFAM" id="SSF52743">
    <property type="entry name" value="Subtilisin-like"/>
    <property type="match status" value="1"/>
</dbReference>
<evidence type="ECO:0000256" key="3">
    <source>
        <dbReference type="ARBA" id="ARBA00022670"/>
    </source>
</evidence>
<dbReference type="InterPro" id="IPR015500">
    <property type="entry name" value="Peptidase_S8_subtilisin-rel"/>
</dbReference>
<dbReference type="PRINTS" id="PR00723">
    <property type="entry name" value="SUBTILISIN"/>
</dbReference>
<evidence type="ECO:0008006" key="15">
    <source>
        <dbReference type="Google" id="ProtNLM"/>
    </source>
</evidence>
<evidence type="ECO:0000256" key="5">
    <source>
        <dbReference type="ARBA" id="ARBA00022801"/>
    </source>
</evidence>
<evidence type="ECO:0000313" key="14">
    <source>
        <dbReference type="Proteomes" id="UP000294847"/>
    </source>
</evidence>
<dbReference type="PROSITE" id="PS00136">
    <property type="entry name" value="SUBTILASE_ASP"/>
    <property type="match status" value="1"/>
</dbReference>
<protein>
    <recommendedName>
        <fullName evidence="15">Minor extracellular protease vpr</fullName>
    </recommendedName>
</protein>
<keyword evidence="6 8" id="KW-0720">Serine protease</keyword>
<dbReference type="PROSITE" id="PS51892">
    <property type="entry name" value="SUBTILASE"/>
    <property type="match status" value="1"/>
</dbReference>
<dbReference type="Gene3D" id="3.40.50.200">
    <property type="entry name" value="Peptidase S8/S53 domain"/>
    <property type="match status" value="1"/>
</dbReference>
<dbReference type="CDD" id="cd07489">
    <property type="entry name" value="Peptidases_S8_5"/>
    <property type="match status" value="1"/>
</dbReference>
<feature type="active site" description="Charge relay system" evidence="7 8">
    <location>
        <position position="138"/>
    </location>
</feature>
<dbReference type="InterPro" id="IPR034187">
    <property type="entry name" value="Peptidases_S8_5"/>
</dbReference>
<proteinExistence type="inferred from homology"/>
<feature type="domain" description="PA" evidence="12">
    <location>
        <begin position="356"/>
        <end position="411"/>
    </location>
</feature>
<dbReference type="InterPro" id="IPR022398">
    <property type="entry name" value="Peptidase_S8_His-AS"/>
</dbReference>
<reference evidence="13 14" key="1">
    <citation type="journal article" date="2019" name="Mol. Biol. Evol.">
        <title>Blast fungal genomes show frequent chromosomal changes, gene gains and losses, and effector gene turnover.</title>
        <authorList>
            <person name="Gomez Luciano L.B."/>
            <person name="Jason Tsai I."/>
            <person name="Chuma I."/>
            <person name="Tosa Y."/>
            <person name="Chen Y.H."/>
            <person name="Li J.Y."/>
            <person name="Li M.Y."/>
            <person name="Jade Lu M.Y."/>
            <person name="Nakayashiki H."/>
            <person name="Li W.H."/>
        </authorList>
    </citation>
    <scope>NUCLEOTIDE SEQUENCE [LARGE SCALE GENOMIC DNA]</scope>
    <source>
        <strain evidence="13">MZ5-1-6</strain>
    </source>
</reference>
<dbReference type="Pfam" id="PF00082">
    <property type="entry name" value="Peptidase_S8"/>
    <property type="match status" value="1"/>
</dbReference>
<keyword evidence="5 8" id="KW-0378">Hydrolase</keyword>
<dbReference type="PANTHER" id="PTHR43806">
    <property type="entry name" value="PEPTIDASE S8"/>
    <property type="match status" value="1"/>
</dbReference>
<dbReference type="InterPro" id="IPR003137">
    <property type="entry name" value="PA_domain"/>
</dbReference>
<evidence type="ECO:0000256" key="1">
    <source>
        <dbReference type="ARBA" id="ARBA00011073"/>
    </source>
</evidence>
<dbReference type="Proteomes" id="UP000294847">
    <property type="component" value="Chromosome 6"/>
</dbReference>
<dbReference type="GO" id="GO:0004252">
    <property type="term" value="F:serine-type endopeptidase activity"/>
    <property type="evidence" value="ECO:0007669"/>
    <property type="project" value="UniProtKB-UniRule"/>
</dbReference>
<keyword evidence="3 8" id="KW-0645">Protease</keyword>
<evidence type="ECO:0000256" key="2">
    <source>
        <dbReference type="ARBA" id="ARBA00022512"/>
    </source>
</evidence>
<dbReference type="InterPro" id="IPR023828">
    <property type="entry name" value="Peptidase_S8_Ser-AS"/>
</dbReference>
<dbReference type="InterPro" id="IPR036852">
    <property type="entry name" value="Peptidase_S8/S53_dom_sf"/>
</dbReference>
<evidence type="ECO:0000256" key="7">
    <source>
        <dbReference type="PIRSR" id="PIRSR615500-1"/>
    </source>
</evidence>
<organism evidence="13 14">
    <name type="scientific">Pyricularia oryzae</name>
    <name type="common">Rice blast fungus</name>
    <name type="synonym">Magnaporthe oryzae</name>
    <dbReference type="NCBI Taxonomy" id="318829"/>
    <lineage>
        <taxon>Eukaryota</taxon>
        <taxon>Fungi</taxon>
        <taxon>Dikarya</taxon>
        <taxon>Ascomycota</taxon>
        <taxon>Pezizomycotina</taxon>
        <taxon>Sordariomycetes</taxon>
        <taxon>Sordariomycetidae</taxon>
        <taxon>Magnaporthales</taxon>
        <taxon>Pyriculariaceae</taxon>
        <taxon>Pyricularia</taxon>
    </lineage>
</organism>
<feature type="chain" id="PRO_5020984865" description="Minor extracellular protease vpr" evidence="10">
    <location>
        <begin position="21"/>
        <end position="902"/>
    </location>
</feature>
<evidence type="ECO:0000256" key="4">
    <source>
        <dbReference type="ARBA" id="ARBA00022729"/>
    </source>
</evidence>
<dbReference type="EMBL" id="CP034209">
    <property type="protein sequence ID" value="QBZ65283.1"/>
    <property type="molecule type" value="Genomic_DNA"/>
</dbReference>
<dbReference type="PROSITE" id="PS00138">
    <property type="entry name" value="SUBTILASE_SER"/>
    <property type="match status" value="1"/>
</dbReference>
<evidence type="ECO:0000256" key="9">
    <source>
        <dbReference type="RuleBase" id="RU003355"/>
    </source>
</evidence>
<keyword evidence="2" id="KW-0134">Cell wall</keyword>
<comment type="similarity">
    <text evidence="1 8 9">Belongs to the peptidase S8 family.</text>
</comment>
<evidence type="ECO:0000259" key="11">
    <source>
        <dbReference type="Pfam" id="PF00082"/>
    </source>
</evidence>
<keyword evidence="2" id="KW-0964">Secreted</keyword>
<accession>A0A4P7NS65</accession>
<dbReference type="InterPro" id="IPR050131">
    <property type="entry name" value="Peptidase_S8_subtilisin-like"/>
</dbReference>
<feature type="active site" description="Charge relay system" evidence="7 8">
    <location>
        <position position="188"/>
    </location>
</feature>
<evidence type="ECO:0000256" key="8">
    <source>
        <dbReference type="PROSITE-ProRule" id="PRU01240"/>
    </source>
</evidence>
<evidence type="ECO:0000256" key="6">
    <source>
        <dbReference type="ARBA" id="ARBA00022825"/>
    </source>
</evidence>
<dbReference type="PANTHER" id="PTHR43806:SF66">
    <property type="entry name" value="SERIN ENDOPEPTIDASE"/>
    <property type="match status" value="1"/>
</dbReference>
<name>A0A4P7NS65_PYROR</name>
<dbReference type="Pfam" id="PF02225">
    <property type="entry name" value="PA"/>
    <property type="match status" value="1"/>
</dbReference>
<feature type="domain" description="Peptidase S8/S53" evidence="11">
    <location>
        <begin position="129"/>
        <end position="523"/>
    </location>
</feature>
<dbReference type="AlphaFoldDB" id="A0A4P7NS65"/>
<feature type="signal peptide" evidence="10">
    <location>
        <begin position="1"/>
        <end position="20"/>
    </location>
</feature>
<dbReference type="GO" id="GO:0006508">
    <property type="term" value="P:proteolysis"/>
    <property type="evidence" value="ECO:0007669"/>
    <property type="project" value="UniProtKB-KW"/>
</dbReference>
<feature type="active site" description="Charge relay system" evidence="7 8">
    <location>
        <position position="508"/>
    </location>
</feature>
<evidence type="ECO:0000256" key="10">
    <source>
        <dbReference type="SAM" id="SignalP"/>
    </source>
</evidence>
<sequence>MLGVAAIVLTVLGLTREVSCAVASGENQYIVEYANGIVPRDLPIDGPVKVVKTLDSPGIFTGAVIEATSKEEASTFASANRAANIWRNQRIKLDEPLDQRAFADDVAATDYSVHAATGVDRLHAEGILGQGVKVAVVDSGVWYKHPALGGGFGPGFKVAGGWDFVGDAGRDETPRPDDDPLDTPSIGHGTYVAGIVAGSSDKFVGVAPNATILAYKIMATEAGSDVATIIDAWLRAYSDGADVITMSISGLTGWSDNPLAVLAARLVAQGVVMTVSAGNNGPDGPYYAGDANTSPHLLSVASVGASNYPATPYRLTMTSDGVSNTTKSGYLPAAAAFPAEVNGWPIVALNFNTSNTDDACSPYPAGTANLTGAVALVRRTAGCNFVSKQKNLQALGAKYVLVYNDNRPIITPGSSDPGSLLGMITAEAGHAIIKALVAGANVTADFSLHAGDAPLAGIPDLAAGGKPSVFSSWASTYDLQLKPDVAAPGGNIFSTWPEDSYMVQSGTSMATPYVAGIAALYIGALGGRDRHGPAFAAELTRRIASAGSSLPWYDGAATSAEFVAPPLQMGSGLVDATRVLRAATALDATKLNLNDTANFQGVHNVTVTNNGAAAVSYSFALEPAAGFEIFELHDLVVNSWGVKQFAKLEPKDMVPDVQLPEPFSLGPGESKTVTVTFANPENKGWNATLIPAYSGKVVVAGDNGDQLSLPYMGIGASLYEKAKVFRKDYPSSFSGDSTWYSIDQKPYYNFNLTKGGRQFPWIHTSFTWGVRELRWDIFQSNWSESQWTYPPTPGANGFVDAVSHYTGPSLSQEGNFGAPPYNLSDPFYSSQMEPFPQRFLSRLSTFNPGEQKYWWMGKMANGSQIAPGNYTMRVAASRPFADLTKADGWEVWRREIQVLPLI</sequence>
<gene>
    <name evidence="13" type="ORF">PoMZ_06990</name>
</gene>
<keyword evidence="4 10" id="KW-0732">Signal</keyword>
<dbReference type="InterPro" id="IPR000209">
    <property type="entry name" value="Peptidase_S8/S53_dom"/>
</dbReference>
<dbReference type="PROSITE" id="PS00137">
    <property type="entry name" value="SUBTILASE_HIS"/>
    <property type="match status" value="1"/>
</dbReference>
<dbReference type="Gene3D" id="3.50.30.30">
    <property type="match status" value="1"/>
</dbReference>
<dbReference type="InterPro" id="IPR023827">
    <property type="entry name" value="Peptidase_S8_Asp-AS"/>
</dbReference>
<evidence type="ECO:0000259" key="12">
    <source>
        <dbReference type="Pfam" id="PF02225"/>
    </source>
</evidence>
<dbReference type="CDD" id="cd02124">
    <property type="entry name" value="PA_PoS1_like"/>
    <property type="match status" value="1"/>
</dbReference>
<evidence type="ECO:0000313" key="13">
    <source>
        <dbReference type="EMBL" id="QBZ65283.1"/>
    </source>
</evidence>